<organism evidence="2 3">
    <name type="scientific">Mycena indigotica</name>
    <dbReference type="NCBI Taxonomy" id="2126181"/>
    <lineage>
        <taxon>Eukaryota</taxon>
        <taxon>Fungi</taxon>
        <taxon>Dikarya</taxon>
        <taxon>Basidiomycota</taxon>
        <taxon>Agaricomycotina</taxon>
        <taxon>Agaricomycetes</taxon>
        <taxon>Agaricomycetidae</taxon>
        <taxon>Agaricales</taxon>
        <taxon>Marasmiineae</taxon>
        <taxon>Mycenaceae</taxon>
        <taxon>Mycena</taxon>
    </lineage>
</organism>
<feature type="compositionally biased region" description="Polar residues" evidence="1">
    <location>
        <begin position="212"/>
        <end position="222"/>
    </location>
</feature>
<dbReference type="RefSeq" id="XP_037224175.1">
    <property type="nucleotide sequence ID" value="XM_037359080.1"/>
</dbReference>
<name>A0A8H6T828_9AGAR</name>
<feature type="region of interest" description="Disordered" evidence="1">
    <location>
        <begin position="212"/>
        <end position="237"/>
    </location>
</feature>
<evidence type="ECO:0000256" key="1">
    <source>
        <dbReference type="SAM" id="MobiDB-lite"/>
    </source>
</evidence>
<dbReference type="EMBL" id="JACAZF010000002">
    <property type="protein sequence ID" value="KAF7312067.1"/>
    <property type="molecule type" value="Genomic_DNA"/>
</dbReference>
<evidence type="ECO:0000313" key="2">
    <source>
        <dbReference type="EMBL" id="KAF7312067.1"/>
    </source>
</evidence>
<keyword evidence="3" id="KW-1185">Reference proteome</keyword>
<accession>A0A8H6T828</accession>
<dbReference type="OrthoDB" id="2935139at2759"/>
<dbReference type="Proteomes" id="UP000636479">
    <property type="component" value="Unassembled WGS sequence"/>
</dbReference>
<gene>
    <name evidence="2" type="ORF">MIND_00218900</name>
</gene>
<proteinExistence type="predicted"/>
<protein>
    <submittedName>
        <fullName evidence="2">Uncharacterized protein</fullName>
    </submittedName>
</protein>
<dbReference type="AlphaFoldDB" id="A0A8H6T828"/>
<sequence>MMFLPDCVPLFPSPFTAQGCNRKAALTIIYCAVVRVSMTSANEVPTLPSINLLFAEVLQRQIEQPASPPIRRPSAWPGFVRPCLLRVVSTTILSAHGSPVPTKTPWGFVTRLQTRRLPSKLDAELRPQLFLNPSTAHPYFLRSMLGRVAHPSLPLQMVRVLFMGSTRNLYDLASYSPYLPALDFSNRPQKRESWSDSVVPLAGDYDSNSGRLVPISMTTTGSPRLYNRDGPRSAPLPSHRVVSCHCEMDRLIEQHRAVQGDSHVESPYAHKQQIPTPLPPAHGHIMIAFQPTPATYPGRSFGVCMADILDFRACLLDPDTPVLEGETEEIYLTLEAKGYSTFMQKISGNCAHRRISRFNLAYRVASEYDTFLKACV</sequence>
<dbReference type="GeneID" id="59341596"/>
<reference evidence="2" key="1">
    <citation type="submission" date="2020-05" db="EMBL/GenBank/DDBJ databases">
        <title>Mycena genomes resolve the evolution of fungal bioluminescence.</title>
        <authorList>
            <person name="Tsai I.J."/>
        </authorList>
    </citation>
    <scope>NUCLEOTIDE SEQUENCE</scope>
    <source>
        <strain evidence="2">171206Taipei</strain>
    </source>
</reference>
<evidence type="ECO:0000313" key="3">
    <source>
        <dbReference type="Proteomes" id="UP000636479"/>
    </source>
</evidence>
<comment type="caution">
    <text evidence="2">The sequence shown here is derived from an EMBL/GenBank/DDBJ whole genome shotgun (WGS) entry which is preliminary data.</text>
</comment>